<dbReference type="EMBL" id="FLUV01001553">
    <property type="protein sequence ID" value="SBW23255.1"/>
    <property type="molecule type" value="Genomic_DNA"/>
</dbReference>
<evidence type="ECO:0000313" key="2">
    <source>
        <dbReference type="EMBL" id="SBW23255.1"/>
    </source>
</evidence>
<evidence type="ECO:0000256" key="1">
    <source>
        <dbReference type="SAM" id="MobiDB-lite"/>
    </source>
</evidence>
<sequence>MSRVDCRFRKSVTGSMDLRNRPRRSHPQHRSNRVTDAVVAGGPRPSAAGSLPSLSRSLPPSVARVADRTRLSAELLAAILDVQERTRVSLDDIELADALADRLLARRRDRLRLAAAT</sequence>
<keyword evidence="3" id="KW-1185">Reference proteome</keyword>
<evidence type="ECO:0000313" key="3">
    <source>
        <dbReference type="Proteomes" id="UP000199013"/>
    </source>
</evidence>
<feature type="region of interest" description="Disordered" evidence="1">
    <location>
        <begin position="11"/>
        <end position="59"/>
    </location>
</feature>
<feature type="compositionally biased region" description="Low complexity" evidence="1">
    <location>
        <begin position="37"/>
        <end position="59"/>
    </location>
</feature>
<dbReference type="Proteomes" id="UP000199013">
    <property type="component" value="Unassembled WGS sequence"/>
</dbReference>
<dbReference type="AlphaFoldDB" id="A0A1C3P0F1"/>
<accession>A0A1C3P0F1</accession>
<feature type="compositionally biased region" description="Basic residues" evidence="1">
    <location>
        <begin position="21"/>
        <end position="32"/>
    </location>
</feature>
<organism evidence="2 3">
    <name type="scientific">Candidatus Protofrankia californiensis</name>
    <dbReference type="NCBI Taxonomy" id="1839754"/>
    <lineage>
        <taxon>Bacteria</taxon>
        <taxon>Bacillati</taxon>
        <taxon>Actinomycetota</taxon>
        <taxon>Actinomycetes</taxon>
        <taxon>Frankiales</taxon>
        <taxon>Frankiaceae</taxon>
        <taxon>Protofrankia</taxon>
    </lineage>
</organism>
<name>A0A1C3P0F1_9ACTN</name>
<protein>
    <submittedName>
        <fullName evidence="2">Uncharacterized protein</fullName>
    </submittedName>
</protein>
<gene>
    <name evidence="2" type="ORF">FDG2_3708</name>
</gene>
<reference evidence="3" key="1">
    <citation type="submission" date="2016-02" db="EMBL/GenBank/DDBJ databases">
        <authorList>
            <person name="Wibberg D."/>
        </authorList>
    </citation>
    <scope>NUCLEOTIDE SEQUENCE [LARGE SCALE GENOMIC DNA]</scope>
</reference>
<proteinExistence type="predicted"/>